<organism evidence="2 3">
    <name type="scientific">Octopus vulgaris</name>
    <name type="common">Common octopus</name>
    <dbReference type="NCBI Taxonomy" id="6645"/>
    <lineage>
        <taxon>Eukaryota</taxon>
        <taxon>Metazoa</taxon>
        <taxon>Spiralia</taxon>
        <taxon>Lophotrochozoa</taxon>
        <taxon>Mollusca</taxon>
        <taxon>Cephalopoda</taxon>
        <taxon>Coleoidea</taxon>
        <taxon>Octopodiformes</taxon>
        <taxon>Octopoda</taxon>
        <taxon>Incirrata</taxon>
        <taxon>Octopodidae</taxon>
        <taxon>Octopus</taxon>
    </lineage>
</organism>
<feature type="region of interest" description="Disordered" evidence="1">
    <location>
        <begin position="67"/>
        <end position="89"/>
    </location>
</feature>
<dbReference type="EMBL" id="OX597814">
    <property type="protein sequence ID" value="CAI9716723.1"/>
    <property type="molecule type" value="Genomic_DNA"/>
</dbReference>
<proteinExistence type="predicted"/>
<name>A0AA36EYP4_OCTVU</name>
<sequence>MPYSSKIQGHRFLHFVTHHITTNGIPVPTSPRRFAFDSMKIAVVKSSQNRHALLRYRNRKLSAISPTRGFNMSNDAKDDSFEEMDSEEDEEVTIIDTQLPSNWLTAKTLEILQMNE</sequence>
<evidence type="ECO:0000313" key="3">
    <source>
        <dbReference type="Proteomes" id="UP001162480"/>
    </source>
</evidence>
<feature type="compositionally biased region" description="Acidic residues" evidence="1">
    <location>
        <begin position="80"/>
        <end position="89"/>
    </location>
</feature>
<protein>
    <submittedName>
        <fullName evidence="2">Uncharacterized protein</fullName>
    </submittedName>
</protein>
<dbReference type="Proteomes" id="UP001162480">
    <property type="component" value="Chromosome 1"/>
</dbReference>
<reference evidence="2" key="1">
    <citation type="submission" date="2023-08" db="EMBL/GenBank/DDBJ databases">
        <authorList>
            <person name="Alioto T."/>
            <person name="Alioto T."/>
            <person name="Gomez Garrido J."/>
        </authorList>
    </citation>
    <scope>NUCLEOTIDE SEQUENCE</scope>
</reference>
<evidence type="ECO:0000256" key="1">
    <source>
        <dbReference type="SAM" id="MobiDB-lite"/>
    </source>
</evidence>
<accession>A0AA36EYP4</accession>
<keyword evidence="3" id="KW-1185">Reference proteome</keyword>
<gene>
    <name evidence="2" type="ORF">OCTVUL_1B031158</name>
</gene>
<dbReference type="AlphaFoldDB" id="A0AA36EYP4"/>
<evidence type="ECO:0000313" key="2">
    <source>
        <dbReference type="EMBL" id="CAI9716723.1"/>
    </source>
</evidence>